<keyword evidence="2" id="KW-1185">Reference proteome</keyword>
<evidence type="ECO:0008006" key="3">
    <source>
        <dbReference type="Google" id="ProtNLM"/>
    </source>
</evidence>
<gene>
    <name evidence="1" type="ORF">PYV00_11175</name>
</gene>
<dbReference type="Proteomes" id="UP001216253">
    <property type="component" value="Unassembled WGS sequence"/>
</dbReference>
<proteinExistence type="predicted"/>
<comment type="caution">
    <text evidence="1">The sequence shown here is derived from an EMBL/GenBank/DDBJ whole genome shotgun (WGS) entry which is preliminary data.</text>
</comment>
<accession>A0ABT5WT61</accession>
<name>A0ABT5WT61_9SPHN</name>
<organism evidence="1 2">
    <name type="scientific">Novosphingobium album</name>
    <name type="common">ex Liu et al. 2023</name>
    <dbReference type="NCBI Taxonomy" id="3031130"/>
    <lineage>
        <taxon>Bacteria</taxon>
        <taxon>Pseudomonadati</taxon>
        <taxon>Pseudomonadota</taxon>
        <taxon>Alphaproteobacteria</taxon>
        <taxon>Sphingomonadales</taxon>
        <taxon>Sphingomonadaceae</taxon>
        <taxon>Novosphingobium</taxon>
    </lineage>
</organism>
<dbReference type="InterPro" id="IPR050557">
    <property type="entry name" value="RTX_toxin/Mannuronan_C5-epim"/>
</dbReference>
<evidence type="ECO:0000313" key="2">
    <source>
        <dbReference type="Proteomes" id="UP001216253"/>
    </source>
</evidence>
<evidence type="ECO:0000313" key="1">
    <source>
        <dbReference type="EMBL" id="MDE8652273.1"/>
    </source>
</evidence>
<dbReference type="SUPFAM" id="SSF51120">
    <property type="entry name" value="beta-Roll"/>
    <property type="match status" value="1"/>
</dbReference>
<sequence>MGTSFPILPARPGSANVIGTITVFDQASVTAGEVKYAVSLDDLIKPPLSEFVPPYGSPIYLLHLQPFNNAGTIWNFSTKYSATAVRFGVITNGGWIIAESVIQPGNAGVSDFYGSAFATFAFERLTNTGTIVAYAARGNAFAVQTQAANAIVENRGTIAAKATYGEDESQSGGTYALRLENGGRVTNEASGIIYAEGPHAHAVVFGRGSLDGDSLQLTNHGLIEAVSTDAAIPSIGIQAENLFVEFFTLVNDGTIRADIAVYAPSDPPEVFTTSNQDNAQSVRNLAGGRIEGEVVLFRGDDVMENRGAIVGDVLMGEGDDRVDSEGGTIEGLVDLGFGNDVYIGGSGADIARGSVGDDRMEGGDGTDLLIGDGNDDVLIGGAGNDGLYGWTGDDKLVTQAGDVAEGGTGDDVIETGDYAFARIDGGDGFDTWRLADGSRDLDLTEIAASGRVLSIEELALGSGKAITIRADDIATLSGGGDHLIVSEAAGSSVHLAGLWKMAQVVSVNGRDYRVYAQGGVKVAVDTDASVLLDTPAAAGGGLDPVGAGTAAPLPGGVAGTGLSFEVPLDAAALMRRTVIDPDTIFVRTDDTAVIFSTDIPQGNFSLENFGVVSSAAPNRALALLSYSPLILNNHGSIKAVTAGHEEAIGIWGTTFSSIANDGLVYAEANAGDAYAILANAAVGFDEYTLTNSGSIGAYSQAGFAVAIQTRNRGNVLNEKFVTAQGGDGAIGIDFTEQGQSTLTNTGTILAIAGEAAKNYAIGVTLCGGTLRNEGMISAEIAVLITDDDNLGFSRIDNSGLIDGAIVQAARGSLNTVFGLTIDNSGNIDGSILLDANTPNANRITNSGDILGDVLLGAGRDTFIGTGGSVGGIIYGLAGSDILTGGNDDTAGFLGSSNDYAITLNADGRVSVIDRNLADGVDEGTDVLAGMAALFFQGDAKMMELPSLPHEPAQFRLLAQTGLVVQIGGSGAMFGGVGFQDVTVLEEPGAISFDPSFNRGGDIVRLFGNAGAWLVGRNGSNAVLSDGDTVVYLPFGKSAIHVVFDDGARSLFVDSTTGDVLIGKQAITTTLLAIDAAPEIGPLPSGANPEASGELIFAAKGSATISGDIAVFGTSNAEDLKVFSGEVTLDPSFNLGDDTLVFNVPPQAVTAALYGSSVILTGAEFAVTVPVGPMGMMIEFADDDRMLVYQAETGRVLIGSQIVGIDPVGLSALPAEW</sequence>
<dbReference type="InterPro" id="IPR011049">
    <property type="entry name" value="Serralysin-like_metalloprot_C"/>
</dbReference>
<dbReference type="Gene3D" id="2.160.20.160">
    <property type="match status" value="1"/>
</dbReference>
<dbReference type="PANTHER" id="PTHR38340:SF1">
    <property type="entry name" value="S-LAYER PROTEIN"/>
    <property type="match status" value="1"/>
</dbReference>
<reference evidence="1 2" key="1">
    <citation type="submission" date="2023-03" db="EMBL/GenBank/DDBJ databases">
        <title>NovoSphingobium album sp. nov. isolated from polycyclic aromatic hydrocarbons- and heavy-metal polluted soil.</title>
        <authorList>
            <person name="Liu Z."/>
            <person name="Wang K."/>
        </authorList>
    </citation>
    <scope>NUCLEOTIDE SEQUENCE [LARGE SCALE GENOMIC DNA]</scope>
    <source>
        <strain evidence="1 2">H3SJ31-1</strain>
    </source>
</reference>
<protein>
    <recommendedName>
        <fullName evidence="3">Calcium-binding protein</fullName>
    </recommendedName>
</protein>
<dbReference type="PRINTS" id="PR00313">
    <property type="entry name" value="CABNDNGRPT"/>
</dbReference>
<dbReference type="EMBL" id="JARESE010000033">
    <property type="protein sequence ID" value="MDE8652273.1"/>
    <property type="molecule type" value="Genomic_DNA"/>
</dbReference>
<dbReference type="PANTHER" id="PTHR38340">
    <property type="entry name" value="S-LAYER PROTEIN"/>
    <property type="match status" value="1"/>
</dbReference>